<feature type="transmembrane region" description="Helical" evidence="10">
    <location>
        <begin position="211"/>
        <end position="233"/>
    </location>
</feature>
<dbReference type="GO" id="GO:0005886">
    <property type="term" value="C:plasma membrane"/>
    <property type="evidence" value="ECO:0007669"/>
    <property type="project" value="TreeGrafter"/>
</dbReference>
<organism evidence="12">
    <name type="scientific">Cacopsylla melanoneura</name>
    <dbReference type="NCBI Taxonomy" id="428564"/>
    <lineage>
        <taxon>Eukaryota</taxon>
        <taxon>Metazoa</taxon>
        <taxon>Ecdysozoa</taxon>
        <taxon>Arthropoda</taxon>
        <taxon>Hexapoda</taxon>
        <taxon>Insecta</taxon>
        <taxon>Pterygota</taxon>
        <taxon>Neoptera</taxon>
        <taxon>Paraneoptera</taxon>
        <taxon>Hemiptera</taxon>
        <taxon>Sternorrhyncha</taxon>
        <taxon>Psylloidea</taxon>
        <taxon>Psyllidae</taxon>
        <taxon>Psyllinae</taxon>
        <taxon>Cacopsylla</taxon>
    </lineage>
</organism>
<keyword evidence="8 9" id="KW-0807">Transducer</keyword>
<sequence length="446" mass="50786">MDTVPNVTRYLNLIKSSNRNLVNTDLPVIFFNYTGEVNETIPIIREPSIQILFSLIYVTIFVLGVFGNVLVCYVVFHNKNMHTVTNYFITNLALSDILLCVLAVPFTPTYTFLGTWVFGSLLCHLVPYAQMVSVFVSTLTLSAIAIDRFFVIMYPFQPRMQLGTCTALIVLIWVGSLLIALPYAYCMTLSKHIDTVTVCDEDWSSESFQRVYGIIMSFSQFIIPFCIIAFCYIKVSLKLNDRAKLKPGTKNLRREEWDRERKKRTNRMLIAMVFIFGFCWFPINLINLVNDLHEDFASWYCYYIVFFITHSIAMSSTCYNPFLYAWLNDNFRKEFKQVLPFFSSAGGGATRGTSKRLSNWRSERTCNGAETCAETLLATSVVLTGKIDDDEAAELQAEAEKVRENILLVAFSSVDEKVEVLPEITRSHSTAIVNNGHSEASRVDVL</sequence>
<evidence type="ECO:0000256" key="2">
    <source>
        <dbReference type="ARBA" id="ARBA00010663"/>
    </source>
</evidence>
<keyword evidence="6 10" id="KW-0472">Membrane</keyword>
<dbReference type="GO" id="GO:0042923">
    <property type="term" value="F:neuropeptide binding"/>
    <property type="evidence" value="ECO:0007669"/>
    <property type="project" value="TreeGrafter"/>
</dbReference>
<dbReference type="CDD" id="cd15203">
    <property type="entry name" value="7tmA_NPYR-like"/>
    <property type="match status" value="1"/>
</dbReference>
<feature type="transmembrane region" description="Helical" evidence="10">
    <location>
        <begin position="88"/>
        <end position="108"/>
    </location>
</feature>
<feature type="transmembrane region" description="Helical" evidence="10">
    <location>
        <begin position="162"/>
        <end position="185"/>
    </location>
</feature>
<reference evidence="12" key="1">
    <citation type="submission" date="2021-05" db="EMBL/GenBank/DDBJ databases">
        <authorList>
            <person name="Alioto T."/>
            <person name="Alioto T."/>
            <person name="Gomez Garrido J."/>
        </authorList>
    </citation>
    <scope>NUCLEOTIDE SEQUENCE</scope>
</reference>
<dbReference type="PRINTS" id="PR01012">
    <property type="entry name" value="NRPEPTIDEYR"/>
</dbReference>
<protein>
    <submittedName>
        <fullName evidence="12">Prolactin-releasing peptide receptor</fullName>
    </submittedName>
</protein>
<dbReference type="Pfam" id="PF00001">
    <property type="entry name" value="7tm_1"/>
    <property type="match status" value="1"/>
</dbReference>
<dbReference type="PANTHER" id="PTHR24235:SF29">
    <property type="entry name" value="GH23382P"/>
    <property type="match status" value="1"/>
</dbReference>
<dbReference type="EMBL" id="HBUF01384459">
    <property type="protein sequence ID" value="CAG6731630.1"/>
    <property type="molecule type" value="Transcribed_RNA"/>
</dbReference>
<comment type="subcellular location">
    <subcellularLocation>
        <location evidence="1">Membrane</location>
        <topology evidence="1">Multi-pass membrane protein</topology>
    </subcellularLocation>
</comment>
<dbReference type="AlphaFoldDB" id="A0A8D8YMY0"/>
<evidence type="ECO:0000256" key="9">
    <source>
        <dbReference type="RuleBase" id="RU000688"/>
    </source>
</evidence>
<dbReference type="PRINTS" id="PR00237">
    <property type="entry name" value="GPCRRHODOPSN"/>
</dbReference>
<dbReference type="GO" id="GO:0004983">
    <property type="term" value="F:neuropeptide Y receptor activity"/>
    <property type="evidence" value="ECO:0007669"/>
    <property type="project" value="InterPro"/>
</dbReference>
<comment type="similarity">
    <text evidence="2 9">Belongs to the G-protein coupled receptor 1 family.</text>
</comment>
<feature type="transmembrane region" description="Helical" evidence="10">
    <location>
        <begin position="128"/>
        <end position="150"/>
    </location>
</feature>
<dbReference type="InterPro" id="IPR017452">
    <property type="entry name" value="GPCR_Rhodpsn_7TM"/>
</dbReference>
<dbReference type="EMBL" id="HBUF01384456">
    <property type="protein sequence ID" value="CAG6731623.1"/>
    <property type="molecule type" value="Transcribed_RNA"/>
</dbReference>
<feature type="domain" description="G-protein coupled receptors family 1 profile" evidence="11">
    <location>
        <begin position="67"/>
        <end position="324"/>
    </location>
</feature>
<dbReference type="InterPro" id="IPR000276">
    <property type="entry name" value="GPCR_Rhodpsn"/>
</dbReference>
<evidence type="ECO:0000256" key="10">
    <source>
        <dbReference type="SAM" id="Phobius"/>
    </source>
</evidence>
<dbReference type="SMART" id="SM01381">
    <property type="entry name" value="7TM_GPCR_Srsx"/>
    <property type="match status" value="1"/>
</dbReference>
<dbReference type="EMBL" id="HBUF01384458">
    <property type="protein sequence ID" value="CAG6731628.1"/>
    <property type="molecule type" value="Transcribed_RNA"/>
</dbReference>
<evidence type="ECO:0000256" key="4">
    <source>
        <dbReference type="ARBA" id="ARBA00022989"/>
    </source>
</evidence>
<keyword evidence="4 10" id="KW-1133">Transmembrane helix</keyword>
<evidence type="ECO:0000259" key="11">
    <source>
        <dbReference type="PROSITE" id="PS50262"/>
    </source>
</evidence>
<keyword evidence="7 9" id="KW-0675">Receptor</keyword>
<name>A0A8D8YMY0_9HEMI</name>
<evidence type="ECO:0000256" key="1">
    <source>
        <dbReference type="ARBA" id="ARBA00004141"/>
    </source>
</evidence>
<evidence type="ECO:0000256" key="5">
    <source>
        <dbReference type="ARBA" id="ARBA00023040"/>
    </source>
</evidence>
<dbReference type="GO" id="GO:0043005">
    <property type="term" value="C:neuron projection"/>
    <property type="evidence" value="ECO:0007669"/>
    <property type="project" value="TreeGrafter"/>
</dbReference>
<feature type="transmembrane region" description="Helical" evidence="10">
    <location>
        <begin position="302"/>
        <end position="327"/>
    </location>
</feature>
<dbReference type="PANTHER" id="PTHR24235">
    <property type="entry name" value="NEUROPEPTIDE Y RECEPTOR"/>
    <property type="match status" value="1"/>
</dbReference>
<dbReference type="PROSITE" id="PS00237">
    <property type="entry name" value="G_PROTEIN_RECEP_F1_1"/>
    <property type="match status" value="1"/>
</dbReference>
<dbReference type="Gene3D" id="1.20.1070.10">
    <property type="entry name" value="Rhodopsin 7-helix transmembrane proteins"/>
    <property type="match status" value="1"/>
</dbReference>
<accession>A0A8D8YMY0</accession>
<evidence type="ECO:0000313" key="12">
    <source>
        <dbReference type="EMBL" id="CAG6731628.1"/>
    </source>
</evidence>
<evidence type="ECO:0000256" key="3">
    <source>
        <dbReference type="ARBA" id="ARBA00022692"/>
    </source>
</evidence>
<dbReference type="FunFam" id="1.20.1070.10:FF:000291">
    <property type="entry name" value="Predicted protein"/>
    <property type="match status" value="1"/>
</dbReference>
<evidence type="ECO:0000256" key="7">
    <source>
        <dbReference type="ARBA" id="ARBA00023170"/>
    </source>
</evidence>
<feature type="transmembrane region" description="Helical" evidence="10">
    <location>
        <begin position="269"/>
        <end position="290"/>
    </location>
</feature>
<proteinExistence type="inferred from homology"/>
<evidence type="ECO:0000256" key="6">
    <source>
        <dbReference type="ARBA" id="ARBA00023136"/>
    </source>
</evidence>
<keyword evidence="5 9" id="KW-0297">G-protein coupled receptor</keyword>
<evidence type="ECO:0000256" key="8">
    <source>
        <dbReference type="ARBA" id="ARBA00023224"/>
    </source>
</evidence>
<dbReference type="SUPFAM" id="SSF81321">
    <property type="entry name" value="Family A G protein-coupled receptor-like"/>
    <property type="match status" value="1"/>
</dbReference>
<dbReference type="InterPro" id="IPR000611">
    <property type="entry name" value="NPY_rcpt"/>
</dbReference>
<feature type="transmembrane region" description="Helical" evidence="10">
    <location>
        <begin position="51"/>
        <end position="76"/>
    </location>
</feature>
<keyword evidence="3 9" id="KW-0812">Transmembrane</keyword>
<dbReference type="PROSITE" id="PS50262">
    <property type="entry name" value="G_PROTEIN_RECEP_F1_2"/>
    <property type="match status" value="1"/>
</dbReference>